<dbReference type="InterPro" id="IPR050469">
    <property type="entry name" value="Diguanylate_Cyclase"/>
</dbReference>
<dbReference type="SUPFAM" id="SSF55073">
    <property type="entry name" value="Nucleotide cyclase"/>
    <property type="match status" value="1"/>
</dbReference>
<dbReference type="RefSeq" id="WP_172961695.1">
    <property type="nucleotide sequence ID" value="NZ_AP017378.1"/>
</dbReference>
<dbReference type="InterPro" id="IPR029787">
    <property type="entry name" value="Nucleotide_cyclase"/>
</dbReference>
<dbReference type="SMART" id="SM00267">
    <property type="entry name" value="GGDEF"/>
    <property type="match status" value="1"/>
</dbReference>
<dbReference type="KEGG" id="dfl:DFE_1864"/>
<feature type="domain" description="GGDEF" evidence="4">
    <location>
        <begin position="165"/>
        <end position="296"/>
    </location>
</feature>
<name>A0A2Z6AZH2_9BACT</name>
<keyword evidence="6" id="KW-1185">Reference proteome</keyword>
<evidence type="ECO:0000259" key="4">
    <source>
        <dbReference type="PROSITE" id="PS50887"/>
    </source>
</evidence>
<feature type="transmembrane region" description="Helical" evidence="3">
    <location>
        <begin position="38"/>
        <end position="61"/>
    </location>
</feature>
<organism evidence="5 6">
    <name type="scientific">Desulfovibrio ferrophilus</name>
    <dbReference type="NCBI Taxonomy" id="241368"/>
    <lineage>
        <taxon>Bacteria</taxon>
        <taxon>Pseudomonadati</taxon>
        <taxon>Thermodesulfobacteriota</taxon>
        <taxon>Desulfovibrionia</taxon>
        <taxon>Desulfovibrionales</taxon>
        <taxon>Desulfovibrionaceae</taxon>
        <taxon>Desulfovibrio</taxon>
    </lineage>
</organism>
<keyword evidence="3" id="KW-0472">Membrane</keyword>
<dbReference type="EMBL" id="AP017378">
    <property type="protein sequence ID" value="BBD08590.1"/>
    <property type="molecule type" value="Genomic_DNA"/>
</dbReference>
<dbReference type="Gene3D" id="3.30.70.270">
    <property type="match status" value="1"/>
</dbReference>
<evidence type="ECO:0000313" key="6">
    <source>
        <dbReference type="Proteomes" id="UP000269883"/>
    </source>
</evidence>
<dbReference type="PROSITE" id="PS50887">
    <property type="entry name" value="GGDEF"/>
    <property type="match status" value="1"/>
</dbReference>
<dbReference type="Proteomes" id="UP000269883">
    <property type="component" value="Chromosome"/>
</dbReference>
<evidence type="ECO:0000256" key="2">
    <source>
        <dbReference type="ARBA" id="ARBA00034247"/>
    </source>
</evidence>
<dbReference type="AlphaFoldDB" id="A0A2Z6AZH2"/>
<comment type="catalytic activity">
    <reaction evidence="2">
        <text>2 GTP = 3',3'-c-di-GMP + 2 diphosphate</text>
        <dbReference type="Rhea" id="RHEA:24898"/>
        <dbReference type="ChEBI" id="CHEBI:33019"/>
        <dbReference type="ChEBI" id="CHEBI:37565"/>
        <dbReference type="ChEBI" id="CHEBI:58805"/>
        <dbReference type="EC" id="2.7.7.65"/>
    </reaction>
</comment>
<dbReference type="EC" id="2.7.7.65" evidence="1"/>
<dbReference type="CDD" id="cd01949">
    <property type="entry name" value="GGDEF"/>
    <property type="match status" value="1"/>
</dbReference>
<dbReference type="NCBIfam" id="TIGR00254">
    <property type="entry name" value="GGDEF"/>
    <property type="match status" value="1"/>
</dbReference>
<dbReference type="PANTHER" id="PTHR45138:SF9">
    <property type="entry name" value="DIGUANYLATE CYCLASE DGCM-RELATED"/>
    <property type="match status" value="1"/>
</dbReference>
<evidence type="ECO:0000313" key="5">
    <source>
        <dbReference type="EMBL" id="BBD08590.1"/>
    </source>
</evidence>
<dbReference type="FunFam" id="3.30.70.270:FF:000001">
    <property type="entry name" value="Diguanylate cyclase domain protein"/>
    <property type="match status" value="1"/>
</dbReference>
<dbReference type="PANTHER" id="PTHR45138">
    <property type="entry name" value="REGULATORY COMPONENTS OF SENSORY TRANSDUCTION SYSTEM"/>
    <property type="match status" value="1"/>
</dbReference>
<sequence length="304" mass="34665">MKVDTKLFLILFSLVTAPLATALVLIHEGYGELGELFLSVSAIASFLMLKPLASLLANVIFMRDIKAMNRFCLQVKQGKYNAAWPLPDEQEDEHELLQLKRNLFWMVHAISSREDWLQSRLSETAETKERFERMSYMDGLTGIYNRRFFDERLLELAEQAMNKGESFYLMMLDCDGFKAVNDVFGHQAGDALLVRLAGILQRFTREGVDYPFRYGGDEFGVIFTCVEQDAVMRISERIRERFHDVRVGDSSLSIGVGRFEWAVDAEAAVEELKQRVDLAVYAAKNGGKDRVILAGQRPPEMRAQ</sequence>
<dbReference type="InterPro" id="IPR043128">
    <property type="entry name" value="Rev_trsase/Diguanyl_cyclase"/>
</dbReference>
<evidence type="ECO:0000256" key="3">
    <source>
        <dbReference type="SAM" id="Phobius"/>
    </source>
</evidence>
<accession>A0A2Z6AZH2</accession>
<reference evidence="5 6" key="1">
    <citation type="journal article" date="2018" name="Sci. Adv.">
        <title>Multi-heme cytochromes provide a pathway for survival in energy-limited environments.</title>
        <authorList>
            <person name="Deng X."/>
            <person name="Dohmae N."/>
            <person name="Nealson K.H."/>
            <person name="Hashimoto K."/>
            <person name="Okamoto A."/>
        </authorList>
    </citation>
    <scope>NUCLEOTIDE SEQUENCE [LARGE SCALE GENOMIC DNA]</scope>
    <source>
        <strain evidence="5 6">IS5</strain>
    </source>
</reference>
<dbReference type="InterPro" id="IPR000160">
    <property type="entry name" value="GGDEF_dom"/>
</dbReference>
<dbReference type="Pfam" id="PF00990">
    <property type="entry name" value="GGDEF"/>
    <property type="match status" value="1"/>
</dbReference>
<keyword evidence="3" id="KW-1133">Transmembrane helix</keyword>
<protein>
    <recommendedName>
        <fullName evidence="1">diguanylate cyclase</fullName>
        <ecNumber evidence="1">2.7.7.65</ecNumber>
    </recommendedName>
</protein>
<dbReference type="GO" id="GO:0052621">
    <property type="term" value="F:diguanylate cyclase activity"/>
    <property type="evidence" value="ECO:0007669"/>
    <property type="project" value="UniProtKB-EC"/>
</dbReference>
<keyword evidence="3" id="KW-0812">Transmembrane</keyword>
<gene>
    <name evidence="5" type="ORF">DFE_1864</name>
</gene>
<evidence type="ECO:0000256" key="1">
    <source>
        <dbReference type="ARBA" id="ARBA00012528"/>
    </source>
</evidence>
<proteinExistence type="predicted"/>